<dbReference type="Proteomes" id="UP000002051">
    <property type="component" value="Unassembled WGS sequence"/>
</dbReference>
<evidence type="ECO:0000313" key="4">
    <source>
        <dbReference type="Proteomes" id="UP000002051"/>
    </source>
</evidence>
<keyword evidence="4" id="KW-1185">Reference proteome</keyword>
<dbReference type="EMBL" id="PSQE01000001">
    <property type="protein sequence ID" value="RHN81117.1"/>
    <property type="molecule type" value="Genomic_DNA"/>
</dbReference>
<dbReference type="AlphaFoldDB" id="A0A072VMI0"/>
<organism evidence="1 4">
    <name type="scientific">Medicago truncatula</name>
    <name type="common">Barrel medic</name>
    <name type="synonym">Medicago tribuloides</name>
    <dbReference type="NCBI Taxonomy" id="3880"/>
    <lineage>
        <taxon>Eukaryota</taxon>
        <taxon>Viridiplantae</taxon>
        <taxon>Streptophyta</taxon>
        <taxon>Embryophyta</taxon>
        <taxon>Tracheophyta</taxon>
        <taxon>Spermatophyta</taxon>
        <taxon>Magnoliopsida</taxon>
        <taxon>eudicotyledons</taxon>
        <taxon>Gunneridae</taxon>
        <taxon>Pentapetalae</taxon>
        <taxon>rosids</taxon>
        <taxon>fabids</taxon>
        <taxon>Fabales</taxon>
        <taxon>Fabaceae</taxon>
        <taxon>Papilionoideae</taxon>
        <taxon>50 kb inversion clade</taxon>
        <taxon>NPAAA clade</taxon>
        <taxon>Hologalegina</taxon>
        <taxon>IRL clade</taxon>
        <taxon>Trifolieae</taxon>
        <taxon>Medicago</taxon>
    </lineage>
</organism>
<protein>
    <submittedName>
        <fullName evidence="1 3">Uncharacterized protein</fullName>
    </submittedName>
</protein>
<reference evidence="5" key="4">
    <citation type="journal article" date="2018" name="Nat. Plants">
        <title>Whole-genome landscape of Medicago truncatula symbiotic genes.</title>
        <authorList>
            <person name="Pecrix Y."/>
            <person name="Staton S.E."/>
            <person name="Sallet E."/>
            <person name="Lelandais-Briere C."/>
            <person name="Moreau S."/>
            <person name="Carrere S."/>
            <person name="Blein T."/>
            <person name="Jardinaud M.F."/>
            <person name="Latrasse D."/>
            <person name="Zouine M."/>
            <person name="Zahm M."/>
            <person name="Kreplak J."/>
            <person name="Mayjonade B."/>
            <person name="Satge C."/>
            <person name="Perez M."/>
            <person name="Cauet S."/>
            <person name="Marande W."/>
            <person name="Chantry-Darmon C."/>
            <person name="Lopez-Roques C."/>
            <person name="Bouchez O."/>
            <person name="Berard A."/>
            <person name="Debelle F."/>
            <person name="Munos S."/>
            <person name="Bendahmane A."/>
            <person name="Berges H."/>
            <person name="Niebel A."/>
            <person name="Buitink J."/>
            <person name="Frugier F."/>
            <person name="Benhamed M."/>
            <person name="Crespi M."/>
            <person name="Gouzy J."/>
            <person name="Gamas P."/>
        </authorList>
    </citation>
    <scope>NUCLEOTIDE SEQUENCE [LARGE SCALE GENOMIC DNA]</scope>
    <source>
        <strain evidence="5">cv. Jemalong A17</strain>
    </source>
</reference>
<accession>A0A072VMI0</accession>
<evidence type="ECO:0000313" key="5">
    <source>
        <dbReference type="Proteomes" id="UP000265566"/>
    </source>
</evidence>
<reference evidence="3" key="3">
    <citation type="submission" date="2015-04" db="UniProtKB">
        <authorList>
            <consortium name="EnsemblPlants"/>
        </authorList>
    </citation>
    <scope>IDENTIFICATION</scope>
    <source>
        <strain evidence="3">cv. Jemalong A17</strain>
    </source>
</reference>
<evidence type="ECO:0000313" key="3">
    <source>
        <dbReference type="EnsemblPlants" id="KEH43219"/>
    </source>
</evidence>
<name>A0A072VMI0_MEDTR</name>
<dbReference type="Gramene" id="rna5115">
    <property type="protein sequence ID" value="RHN81117.1"/>
    <property type="gene ID" value="gene5115"/>
</dbReference>
<reference evidence="1 4" key="1">
    <citation type="journal article" date="2011" name="Nature">
        <title>The Medicago genome provides insight into the evolution of rhizobial symbioses.</title>
        <authorList>
            <person name="Young N.D."/>
            <person name="Debelle F."/>
            <person name="Oldroyd G.E."/>
            <person name="Geurts R."/>
            <person name="Cannon S.B."/>
            <person name="Udvardi M.K."/>
            <person name="Benedito V.A."/>
            <person name="Mayer K.F."/>
            <person name="Gouzy J."/>
            <person name="Schoof H."/>
            <person name="Van de Peer Y."/>
            <person name="Proost S."/>
            <person name="Cook D.R."/>
            <person name="Meyers B.C."/>
            <person name="Spannagl M."/>
            <person name="Cheung F."/>
            <person name="De Mita S."/>
            <person name="Krishnakumar V."/>
            <person name="Gundlach H."/>
            <person name="Zhou S."/>
            <person name="Mudge J."/>
            <person name="Bharti A.K."/>
            <person name="Murray J.D."/>
            <person name="Naoumkina M.A."/>
            <person name="Rosen B."/>
            <person name="Silverstein K.A."/>
            <person name="Tang H."/>
            <person name="Rombauts S."/>
            <person name="Zhao P.X."/>
            <person name="Zhou P."/>
            <person name="Barbe V."/>
            <person name="Bardou P."/>
            <person name="Bechner M."/>
            <person name="Bellec A."/>
            <person name="Berger A."/>
            <person name="Berges H."/>
            <person name="Bidwell S."/>
            <person name="Bisseling T."/>
            <person name="Choisne N."/>
            <person name="Couloux A."/>
            <person name="Denny R."/>
            <person name="Deshpande S."/>
            <person name="Dai X."/>
            <person name="Doyle J.J."/>
            <person name="Dudez A.M."/>
            <person name="Farmer A.D."/>
            <person name="Fouteau S."/>
            <person name="Franken C."/>
            <person name="Gibelin C."/>
            <person name="Gish J."/>
            <person name="Goldstein S."/>
            <person name="Gonzalez A.J."/>
            <person name="Green P.J."/>
            <person name="Hallab A."/>
            <person name="Hartog M."/>
            <person name="Hua A."/>
            <person name="Humphray S.J."/>
            <person name="Jeong D.H."/>
            <person name="Jing Y."/>
            <person name="Jocker A."/>
            <person name="Kenton S.M."/>
            <person name="Kim D.J."/>
            <person name="Klee K."/>
            <person name="Lai H."/>
            <person name="Lang C."/>
            <person name="Lin S."/>
            <person name="Macmil S.L."/>
            <person name="Magdelenat G."/>
            <person name="Matthews L."/>
            <person name="McCorrison J."/>
            <person name="Monaghan E.L."/>
            <person name="Mun J.H."/>
            <person name="Najar F.Z."/>
            <person name="Nicholson C."/>
            <person name="Noirot C."/>
            <person name="O'Bleness M."/>
            <person name="Paule C.R."/>
            <person name="Poulain J."/>
            <person name="Prion F."/>
            <person name="Qin B."/>
            <person name="Qu C."/>
            <person name="Retzel E.F."/>
            <person name="Riddle C."/>
            <person name="Sallet E."/>
            <person name="Samain S."/>
            <person name="Samson N."/>
            <person name="Sanders I."/>
            <person name="Saurat O."/>
            <person name="Scarpelli C."/>
            <person name="Schiex T."/>
            <person name="Segurens B."/>
            <person name="Severin A.J."/>
            <person name="Sherrier D.J."/>
            <person name="Shi R."/>
            <person name="Sims S."/>
            <person name="Singer S.R."/>
            <person name="Sinharoy S."/>
            <person name="Sterck L."/>
            <person name="Viollet A."/>
            <person name="Wang B.B."/>
            <person name="Wang K."/>
            <person name="Wang M."/>
            <person name="Wang X."/>
            <person name="Warfsmann J."/>
            <person name="Weissenbach J."/>
            <person name="White D.D."/>
            <person name="White J.D."/>
            <person name="Wiley G.B."/>
            <person name="Wincker P."/>
            <person name="Xing Y."/>
            <person name="Yang L."/>
            <person name="Yao Z."/>
            <person name="Ying F."/>
            <person name="Zhai J."/>
            <person name="Zhou L."/>
            <person name="Zuber A."/>
            <person name="Denarie J."/>
            <person name="Dixon R.A."/>
            <person name="May G.D."/>
            <person name="Schwartz D.C."/>
            <person name="Rogers J."/>
            <person name="Quetier F."/>
            <person name="Town C.D."/>
            <person name="Roe B.A."/>
        </authorList>
    </citation>
    <scope>NUCLEOTIDE SEQUENCE [LARGE SCALE GENOMIC DNA]</scope>
    <source>
        <strain evidence="1">A17</strain>
        <strain evidence="3 4">cv. Jemalong A17</strain>
    </source>
</reference>
<gene>
    <name evidence="1" type="ordered locus">MTR_1g088535</name>
    <name evidence="2" type="ORF">MtrunA17_Chr1g0195551</name>
</gene>
<evidence type="ECO:0000313" key="2">
    <source>
        <dbReference type="EMBL" id="RHN81117.1"/>
    </source>
</evidence>
<dbReference type="HOGENOM" id="CLU_2007265_0_0_1"/>
<sequence>MITKIRQLTREEESLLWLKAHKNPYIILKHPPERYPFDPSKGHSGIMHPVNLVSLAPKNSLSMEEQSVIVTKLHPSCSRFDNINKQNIRLTLINCSQYFRKESYKETLFYIYKGRVWNSGFLIY</sequence>
<evidence type="ECO:0000313" key="1">
    <source>
        <dbReference type="EMBL" id="KEH43219.1"/>
    </source>
</evidence>
<dbReference type="Proteomes" id="UP000265566">
    <property type="component" value="Chromosome 1"/>
</dbReference>
<dbReference type="EnsemblPlants" id="KEH43219">
    <property type="protein sequence ID" value="KEH43219"/>
    <property type="gene ID" value="MTR_1g088535"/>
</dbReference>
<reference evidence="2" key="5">
    <citation type="journal article" date="2018" name="Nat. Plants">
        <title>Whole-genome landscape of Medicago truncatula symbiotic genes.</title>
        <authorList>
            <person name="Pecrix Y."/>
            <person name="Gamas P."/>
            <person name="Carrere S."/>
        </authorList>
    </citation>
    <scope>NUCLEOTIDE SEQUENCE</scope>
    <source>
        <tissue evidence="2">Leaves</tissue>
    </source>
</reference>
<reference evidence="1 4" key="2">
    <citation type="journal article" date="2014" name="BMC Genomics">
        <title>An improved genome release (version Mt4.0) for the model legume Medicago truncatula.</title>
        <authorList>
            <person name="Tang H."/>
            <person name="Krishnakumar V."/>
            <person name="Bidwell S."/>
            <person name="Rosen B."/>
            <person name="Chan A."/>
            <person name="Zhou S."/>
            <person name="Gentzbittel L."/>
            <person name="Childs K.L."/>
            <person name="Yandell M."/>
            <person name="Gundlach H."/>
            <person name="Mayer K.F."/>
            <person name="Schwartz D.C."/>
            <person name="Town C.D."/>
        </authorList>
    </citation>
    <scope>GENOME REANNOTATION</scope>
    <source>
        <strain evidence="1">A17</strain>
        <strain evidence="3 4">cv. Jemalong A17</strain>
    </source>
</reference>
<proteinExistence type="predicted"/>
<dbReference type="EMBL" id="CM001217">
    <property type="protein sequence ID" value="KEH43219.1"/>
    <property type="molecule type" value="Genomic_DNA"/>
</dbReference>